<evidence type="ECO:0000256" key="1">
    <source>
        <dbReference type="SAM" id="Phobius"/>
    </source>
</evidence>
<keyword evidence="3" id="KW-1185">Reference proteome</keyword>
<dbReference type="STRING" id="238.BBD35_12490"/>
<dbReference type="Proteomes" id="UP000188947">
    <property type="component" value="Unassembled WGS sequence"/>
</dbReference>
<keyword evidence="1" id="KW-0812">Transmembrane</keyword>
<dbReference type="RefSeq" id="WP_070904496.1">
    <property type="nucleotide sequence ID" value="NZ_CP016378.1"/>
</dbReference>
<evidence type="ECO:0000313" key="2">
    <source>
        <dbReference type="EMBL" id="OOH94301.1"/>
    </source>
</evidence>
<feature type="transmembrane region" description="Helical" evidence="1">
    <location>
        <begin position="12"/>
        <end position="34"/>
    </location>
</feature>
<reference evidence="2 3" key="1">
    <citation type="submission" date="2016-11" db="EMBL/GenBank/DDBJ databases">
        <title>Genome sequence and comparative genomic analysis of clinical strain Elizabethkingia meningoseptica 61421 PRCM.</title>
        <authorList>
            <person name="Wang M."/>
            <person name="Hu S."/>
            <person name="Cao L."/>
            <person name="Jiang T."/>
            <person name="Zhou Y."/>
            <person name="Ming D."/>
        </authorList>
    </citation>
    <scope>NUCLEOTIDE SEQUENCE [LARGE SCALE GENOMIC DNA]</scope>
    <source>
        <strain evidence="2 3">61421 PRCM</strain>
    </source>
</reference>
<dbReference type="EMBL" id="MPOG01000014">
    <property type="protein sequence ID" value="OOH94301.1"/>
    <property type="molecule type" value="Genomic_DNA"/>
</dbReference>
<protein>
    <submittedName>
        <fullName evidence="2">Uncharacterized protein</fullName>
    </submittedName>
</protein>
<sequence>MKKILNNKNTLLVLAGIFLILSAVKIMKLLMYGFELDTKKSNAYNIGIITGEIVILGAFSITSYFYYRRYLNLKYFP</sequence>
<feature type="transmembrane region" description="Helical" evidence="1">
    <location>
        <begin position="46"/>
        <end position="67"/>
    </location>
</feature>
<gene>
    <name evidence="2" type="ORF">BMF97_13170</name>
</gene>
<proteinExistence type="predicted"/>
<name>A0A1T3I222_ELIME</name>
<evidence type="ECO:0000313" key="3">
    <source>
        <dbReference type="Proteomes" id="UP000188947"/>
    </source>
</evidence>
<keyword evidence="1" id="KW-0472">Membrane</keyword>
<dbReference type="AlphaFoldDB" id="A0A1T3I222"/>
<keyword evidence="1" id="KW-1133">Transmembrane helix</keyword>
<organism evidence="2 3">
    <name type="scientific">Elizabethkingia meningoseptica</name>
    <name type="common">Chryseobacterium meningosepticum</name>
    <dbReference type="NCBI Taxonomy" id="238"/>
    <lineage>
        <taxon>Bacteria</taxon>
        <taxon>Pseudomonadati</taxon>
        <taxon>Bacteroidota</taxon>
        <taxon>Flavobacteriia</taxon>
        <taxon>Flavobacteriales</taxon>
        <taxon>Weeksellaceae</taxon>
        <taxon>Elizabethkingia</taxon>
    </lineage>
</organism>
<comment type="caution">
    <text evidence="2">The sequence shown here is derived from an EMBL/GenBank/DDBJ whole genome shotgun (WGS) entry which is preliminary data.</text>
</comment>
<accession>A0A1T3I222</accession>